<comment type="subcellular location">
    <subcellularLocation>
        <location evidence="1">Nucleus</location>
    </subcellularLocation>
</comment>
<dbReference type="OrthoDB" id="3252425at2759"/>
<dbReference type="EMBL" id="WHVB01000028">
    <property type="protein sequence ID" value="KAF8469358.1"/>
    <property type="molecule type" value="Genomic_DNA"/>
</dbReference>
<evidence type="ECO:0000256" key="5">
    <source>
        <dbReference type="ARBA" id="ARBA00023242"/>
    </source>
</evidence>
<keyword evidence="3" id="KW-0863">Zinc-finger</keyword>
<keyword evidence="2" id="KW-0479">Metal-binding</keyword>
<reference evidence="6" key="1">
    <citation type="submission" date="2019-10" db="EMBL/GenBank/DDBJ databases">
        <authorList>
            <consortium name="DOE Joint Genome Institute"/>
            <person name="Kuo A."/>
            <person name="Miyauchi S."/>
            <person name="Kiss E."/>
            <person name="Drula E."/>
            <person name="Kohler A."/>
            <person name="Sanchez-Garcia M."/>
            <person name="Andreopoulos B."/>
            <person name="Barry K.W."/>
            <person name="Bonito G."/>
            <person name="Buee M."/>
            <person name="Carver A."/>
            <person name="Chen C."/>
            <person name="Cichocki N."/>
            <person name="Clum A."/>
            <person name="Culley D."/>
            <person name="Crous P.W."/>
            <person name="Fauchery L."/>
            <person name="Girlanda M."/>
            <person name="Hayes R."/>
            <person name="Keri Z."/>
            <person name="LaButti K."/>
            <person name="Lipzen A."/>
            <person name="Lombard V."/>
            <person name="Magnuson J."/>
            <person name="Maillard F."/>
            <person name="Morin E."/>
            <person name="Murat C."/>
            <person name="Nolan M."/>
            <person name="Ohm R."/>
            <person name="Pangilinan J."/>
            <person name="Pereira M."/>
            <person name="Perotto S."/>
            <person name="Peter M."/>
            <person name="Riley R."/>
            <person name="Sitrit Y."/>
            <person name="Stielow B."/>
            <person name="Szollosi G."/>
            <person name="Zifcakova L."/>
            <person name="Stursova M."/>
            <person name="Spatafora J.W."/>
            <person name="Tedersoo L."/>
            <person name="Vaario L.-M."/>
            <person name="Yamada A."/>
            <person name="Yan M."/>
            <person name="Wang P."/>
            <person name="Xu J."/>
            <person name="Bruns T."/>
            <person name="Baldrian P."/>
            <person name="Vilgalys R."/>
            <person name="Henrissat B."/>
            <person name="Grigoriev I.V."/>
            <person name="Hibbett D."/>
            <person name="Nagy L.G."/>
            <person name="Martin F.M."/>
        </authorList>
    </citation>
    <scope>NUCLEOTIDE SEQUENCE</scope>
    <source>
        <strain evidence="6">Prilba</strain>
    </source>
</reference>
<proteinExistence type="predicted"/>
<evidence type="ECO:0000256" key="2">
    <source>
        <dbReference type="ARBA" id="ARBA00022723"/>
    </source>
</evidence>
<dbReference type="PANTHER" id="PTHR46481">
    <property type="entry name" value="ZINC FINGER BED DOMAIN-CONTAINING PROTEIN 4"/>
    <property type="match status" value="1"/>
</dbReference>
<accession>A0A9P5JXP8</accession>
<evidence type="ECO:0000256" key="3">
    <source>
        <dbReference type="ARBA" id="ARBA00022771"/>
    </source>
</evidence>
<sequence>STTIALPAWCRYCKELKLKSRILPCDIVTHWNSTFYMLDFMIKYRSVIDAMTADKTCKLRRFELETEEWTIAQDLITILLQYKNATLYFSQDSASVTAVIPAMDRITSDLNYQTGKTYHPSLAAAMKLACKKLDRYYSLTNASSVYRIAMVLHPGMKLEY</sequence>
<dbReference type="InterPro" id="IPR052035">
    <property type="entry name" value="ZnF_BED_domain_contain"/>
</dbReference>
<evidence type="ECO:0000313" key="7">
    <source>
        <dbReference type="Proteomes" id="UP000759537"/>
    </source>
</evidence>
<dbReference type="GO" id="GO:0008270">
    <property type="term" value="F:zinc ion binding"/>
    <property type="evidence" value="ECO:0007669"/>
    <property type="project" value="UniProtKB-KW"/>
</dbReference>
<evidence type="ECO:0000313" key="6">
    <source>
        <dbReference type="EMBL" id="KAF8469358.1"/>
    </source>
</evidence>
<dbReference type="Proteomes" id="UP000759537">
    <property type="component" value="Unassembled WGS sequence"/>
</dbReference>
<dbReference type="GO" id="GO:0005634">
    <property type="term" value="C:nucleus"/>
    <property type="evidence" value="ECO:0007669"/>
    <property type="project" value="UniProtKB-SubCell"/>
</dbReference>
<feature type="non-terminal residue" evidence="6">
    <location>
        <position position="160"/>
    </location>
</feature>
<dbReference type="PANTHER" id="PTHR46481:SF10">
    <property type="entry name" value="ZINC FINGER BED DOMAIN-CONTAINING PROTEIN 39"/>
    <property type="match status" value="1"/>
</dbReference>
<evidence type="ECO:0000256" key="4">
    <source>
        <dbReference type="ARBA" id="ARBA00022833"/>
    </source>
</evidence>
<keyword evidence="4" id="KW-0862">Zinc</keyword>
<gene>
    <name evidence="6" type="ORF">DFH94DRAFT_598423</name>
</gene>
<keyword evidence="5" id="KW-0539">Nucleus</keyword>
<protein>
    <submittedName>
        <fullName evidence="6">Uncharacterized protein</fullName>
    </submittedName>
</protein>
<keyword evidence="7" id="KW-1185">Reference proteome</keyword>
<name>A0A9P5JXP8_9AGAM</name>
<comment type="caution">
    <text evidence="6">The sequence shown here is derived from an EMBL/GenBank/DDBJ whole genome shotgun (WGS) entry which is preliminary data.</text>
</comment>
<evidence type="ECO:0000256" key="1">
    <source>
        <dbReference type="ARBA" id="ARBA00004123"/>
    </source>
</evidence>
<feature type="non-terminal residue" evidence="6">
    <location>
        <position position="1"/>
    </location>
</feature>
<reference evidence="6" key="2">
    <citation type="journal article" date="2020" name="Nat. Commun.">
        <title>Large-scale genome sequencing of mycorrhizal fungi provides insights into the early evolution of symbiotic traits.</title>
        <authorList>
            <person name="Miyauchi S."/>
            <person name="Kiss E."/>
            <person name="Kuo A."/>
            <person name="Drula E."/>
            <person name="Kohler A."/>
            <person name="Sanchez-Garcia M."/>
            <person name="Morin E."/>
            <person name="Andreopoulos B."/>
            <person name="Barry K.W."/>
            <person name="Bonito G."/>
            <person name="Buee M."/>
            <person name="Carver A."/>
            <person name="Chen C."/>
            <person name="Cichocki N."/>
            <person name="Clum A."/>
            <person name="Culley D."/>
            <person name="Crous P.W."/>
            <person name="Fauchery L."/>
            <person name="Girlanda M."/>
            <person name="Hayes R.D."/>
            <person name="Keri Z."/>
            <person name="LaButti K."/>
            <person name="Lipzen A."/>
            <person name="Lombard V."/>
            <person name="Magnuson J."/>
            <person name="Maillard F."/>
            <person name="Murat C."/>
            <person name="Nolan M."/>
            <person name="Ohm R.A."/>
            <person name="Pangilinan J."/>
            <person name="Pereira M.F."/>
            <person name="Perotto S."/>
            <person name="Peter M."/>
            <person name="Pfister S."/>
            <person name="Riley R."/>
            <person name="Sitrit Y."/>
            <person name="Stielow J.B."/>
            <person name="Szollosi G."/>
            <person name="Zifcakova L."/>
            <person name="Stursova M."/>
            <person name="Spatafora J.W."/>
            <person name="Tedersoo L."/>
            <person name="Vaario L.M."/>
            <person name="Yamada A."/>
            <person name="Yan M."/>
            <person name="Wang P."/>
            <person name="Xu J."/>
            <person name="Bruns T."/>
            <person name="Baldrian P."/>
            <person name="Vilgalys R."/>
            <person name="Dunand C."/>
            <person name="Henrissat B."/>
            <person name="Grigoriev I.V."/>
            <person name="Hibbett D."/>
            <person name="Nagy L.G."/>
            <person name="Martin F.M."/>
        </authorList>
    </citation>
    <scope>NUCLEOTIDE SEQUENCE</scope>
    <source>
        <strain evidence="6">Prilba</strain>
    </source>
</reference>
<dbReference type="InterPro" id="IPR012337">
    <property type="entry name" value="RNaseH-like_sf"/>
</dbReference>
<organism evidence="6 7">
    <name type="scientific">Russula ochroleuca</name>
    <dbReference type="NCBI Taxonomy" id="152965"/>
    <lineage>
        <taxon>Eukaryota</taxon>
        <taxon>Fungi</taxon>
        <taxon>Dikarya</taxon>
        <taxon>Basidiomycota</taxon>
        <taxon>Agaricomycotina</taxon>
        <taxon>Agaricomycetes</taxon>
        <taxon>Russulales</taxon>
        <taxon>Russulaceae</taxon>
        <taxon>Russula</taxon>
    </lineage>
</organism>
<dbReference type="AlphaFoldDB" id="A0A9P5JXP8"/>
<dbReference type="SUPFAM" id="SSF53098">
    <property type="entry name" value="Ribonuclease H-like"/>
    <property type="match status" value="1"/>
</dbReference>